<keyword evidence="11 14" id="KW-1133">Transmembrane helix</keyword>
<evidence type="ECO:0000256" key="8">
    <source>
        <dbReference type="ARBA" id="ARBA00022801"/>
    </source>
</evidence>
<comment type="similarity">
    <text evidence="4">Belongs to the neutral sphingomyelinase family.</text>
</comment>
<dbReference type="GO" id="GO:0006665">
    <property type="term" value="P:sphingolipid metabolic process"/>
    <property type="evidence" value="ECO:0007669"/>
    <property type="project" value="UniProtKB-KW"/>
</dbReference>
<dbReference type="GO" id="GO:0046872">
    <property type="term" value="F:metal ion binding"/>
    <property type="evidence" value="ECO:0007669"/>
    <property type="project" value="UniProtKB-KW"/>
</dbReference>
<feature type="transmembrane region" description="Helical" evidence="14">
    <location>
        <begin position="310"/>
        <end position="329"/>
    </location>
</feature>
<comment type="pathway">
    <text evidence="2">Lipid metabolism; sphingolipid metabolism.</text>
</comment>
<evidence type="ECO:0000256" key="3">
    <source>
        <dbReference type="ARBA" id="ARBA00004991"/>
    </source>
</evidence>
<dbReference type="SUPFAM" id="SSF56219">
    <property type="entry name" value="DNase I-like"/>
    <property type="match status" value="1"/>
</dbReference>
<gene>
    <name evidence="16" type="ORF">PHYEVI_LOCUS11523</name>
</gene>
<keyword evidence="6 14" id="KW-0812">Transmembrane</keyword>
<feature type="domain" description="Endonuclease/exonuclease/phosphatase" evidence="15">
    <location>
        <begin position="8"/>
        <end position="263"/>
    </location>
</feature>
<sequence length="383" mass="43173">MSLEFKVLTLNCWGIPYVSKDRKNRMKAIACYLKNSEYDVVCLQEVWTDGDFDLIKNESSNIYPYVHYFYSGVIGSGLCILSKHVIEEAFFHQWSLNGYIHKIHHGDWFGGKGVGLCKLTVNNFNVNIYTAHLHAEYNRNSDEYEAHRVLQAFDTAQFILLTSRGVDLVVLAGDLNTMPGDLAYKVIKTVPGLMDSYECCREPIEDSSTCESPRNSYTQRKSHGQRIDYILYHPGAKLQVALKSYDLPLPDRVPCCPYSYSDHEAVEATLEIGEAPIKHAAQKENETETVLRDSLAVLNKALNDLASSRICYGFVFVVLSCVLVVSFAFGVPPGYSVIYDFARVLLTIFAAFFLLMATIWVKIERHGLLAGKLAMEISLKKLS</sequence>
<name>A0A9N9TYD5_PHYSR</name>
<evidence type="ECO:0000313" key="17">
    <source>
        <dbReference type="Proteomes" id="UP001153712"/>
    </source>
</evidence>
<accession>A0A9N9TYD5</accession>
<dbReference type="InterPro" id="IPR036691">
    <property type="entry name" value="Endo/exonu/phosph_ase_sf"/>
</dbReference>
<comment type="pathway">
    <text evidence="3">Sphingolipid metabolism.</text>
</comment>
<dbReference type="PANTHER" id="PTHR16320:SF24">
    <property type="entry name" value="PHOSPHODIESTERASE, PUTATIVE-RELATED"/>
    <property type="match status" value="1"/>
</dbReference>
<keyword evidence="7" id="KW-0479">Metal-binding</keyword>
<dbReference type="InterPro" id="IPR038772">
    <property type="entry name" value="Sph/SMPD2-like"/>
</dbReference>
<dbReference type="Pfam" id="PF03372">
    <property type="entry name" value="Exo_endo_phos"/>
    <property type="match status" value="1"/>
</dbReference>
<dbReference type="Gene3D" id="3.60.10.10">
    <property type="entry name" value="Endonuclease/exonuclease/phosphatase"/>
    <property type="match status" value="1"/>
</dbReference>
<evidence type="ECO:0000256" key="12">
    <source>
        <dbReference type="ARBA" id="ARBA00023098"/>
    </source>
</evidence>
<dbReference type="InterPro" id="IPR005135">
    <property type="entry name" value="Endo/exonuclease/phosphatase"/>
</dbReference>
<dbReference type="EC" id="3.1.4.12" evidence="5"/>
<keyword evidence="10" id="KW-0746">Sphingolipid metabolism</keyword>
<evidence type="ECO:0000259" key="15">
    <source>
        <dbReference type="Pfam" id="PF03372"/>
    </source>
</evidence>
<evidence type="ECO:0000256" key="9">
    <source>
        <dbReference type="ARBA" id="ARBA00022842"/>
    </source>
</evidence>
<comment type="subcellular location">
    <subcellularLocation>
        <location evidence="1">Membrane</location>
        <topology evidence="1">Multi-pass membrane protein</topology>
    </subcellularLocation>
</comment>
<evidence type="ECO:0000256" key="6">
    <source>
        <dbReference type="ARBA" id="ARBA00022692"/>
    </source>
</evidence>
<feature type="transmembrane region" description="Helical" evidence="14">
    <location>
        <begin position="341"/>
        <end position="361"/>
    </location>
</feature>
<dbReference type="GO" id="GO:0004767">
    <property type="term" value="F:sphingomyelin phosphodiesterase activity"/>
    <property type="evidence" value="ECO:0007669"/>
    <property type="project" value="UniProtKB-EC"/>
</dbReference>
<dbReference type="Proteomes" id="UP001153712">
    <property type="component" value="Chromosome 9"/>
</dbReference>
<evidence type="ECO:0000256" key="5">
    <source>
        <dbReference type="ARBA" id="ARBA00012369"/>
    </source>
</evidence>
<evidence type="ECO:0000256" key="14">
    <source>
        <dbReference type="SAM" id="Phobius"/>
    </source>
</evidence>
<keyword evidence="8" id="KW-0378">Hydrolase</keyword>
<dbReference type="PANTHER" id="PTHR16320">
    <property type="entry name" value="SPHINGOMYELINASE FAMILY MEMBER"/>
    <property type="match status" value="1"/>
</dbReference>
<dbReference type="AlphaFoldDB" id="A0A9N9TYD5"/>
<dbReference type="OrthoDB" id="387657at2759"/>
<evidence type="ECO:0000256" key="10">
    <source>
        <dbReference type="ARBA" id="ARBA00022919"/>
    </source>
</evidence>
<keyword evidence="17" id="KW-1185">Reference proteome</keyword>
<evidence type="ECO:0000256" key="2">
    <source>
        <dbReference type="ARBA" id="ARBA00004760"/>
    </source>
</evidence>
<evidence type="ECO:0000256" key="7">
    <source>
        <dbReference type="ARBA" id="ARBA00022723"/>
    </source>
</evidence>
<evidence type="ECO:0000313" key="16">
    <source>
        <dbReference type="EMBL" id="CAG9865285.1"/>
    </source>
</evidence>
<evidence type="ECO:0000256" key="4">
    <source>
        <dbReference type="ARBA" id="ARBA00006335"/>
    </source>
</evidence>
<proteinExistence type="inferred from homology"/>
<evidence type="ECO:0000256" key="11">
    <source>
        <dbReference type="ARBA" id="ARBA00022989"/>
    </source>
</evidence>
<protein>
    <recommendedName>
        <fullName evidence="5">sphingomyelin phosphodiesterase</fullName>
        <ecNumber evidence="5">3.1.4.12</ecNumber>
    </recommendedName>
</protein>
<evidence type="ECO:0000256" key="1">
    <source>
        <dbReference type="ARBA" id="ARBA00004141"/>
    </source>
</evidence>
<keyword evidence="9" id="KW-0460">Magnesium</keyword>
<evidence type="ECO:0000256" key="13">
    <source>
        <dbReference type="ARBA" id="ARBA00023136"/>
    </source>
</evidence>
<reference evidence="16" key="1">
    <citation type="submission" date="2022-01" db="EMBL/GenBank/DDBJ databases">
        <authorList>
            <person name="King R."/>
        </authorList>
    </citation>
    <scope>NUCLEOTIDE SEQUENCE</scope>
</reference>
<keyword evidence="13 14" id="KW-0472">Membrane</keyword>
<dbReference type="EMBL" id="OU900102">
    <property type="protein sequence ID" value="CAG9865285.1"/>
    <property type="molecule type" value="Genomic_DNA"/>
</dbReference>
<keyword evidence="12" id="KW-0443">Lipid metabolism</keyword>
<organism evidence="16 17">
    <name type="scientific">Phyllotreta striolata</name>
    <name type="common">Striped flea beetle</name>
    <name type="synonym">Crioceris striolata</name>
    <dbReference type="NCBI Taxonomy" id="444603"/>
    <lineage>
        <taxon>Eukaryota</taxon>
        <taxon>Metazoa</taxon>
        <taxon>Ecdysozoa</taxon>
        <taxon>Arthropoda</taxon>
        <taxon>Hexapoda</taxon>
        <taxon>Insecta</taxon>
        <taxon>Pterygota</taxon>
        <taxon>Neoptera</taxon>
        <taxon>Endopterygota</taxon>
        <taxon>Coleoptera</taxon>
        <taxon>Polyphaga</taxon>
        <taxon>Cucujiformia</taxon>
        <taxon>Chrysomeloidea</taxon>
        <taxon>Chrysomelidae</taxon>
        <taxon>Galerucinae</taxon>
        <taxon>Alticini</taxon>
        <taxon>Phyllotreta</taxon>
    </lineage>
</organism>
<dbReference type="GO" id="GO:0016020">
    <property type="term" value="C:membrane"/>
    <property type="evidence" value="ECO:0007669"/>
    <property type="project" value="UniProtKB-SubCell"/>
</dbReference>